<accession>A0A8T7M4M4</accession>
<evidence type="ECO:0000313" key="5">
    <source>
        <dbReference type="Proteomes" id="UP001431572"/>
    </source>
</evidence>
<geneLocation type="plasmid" evidence="3 5">
    <name>unnamed2</name>
</geneLocation>
<dbReference type="Proteomes" id="UP000521676">
    <property type="component" value="Unassembled WGS sequence"/>
</dbReference>
<dbReference type="AlphaFoldDB" id="A0A8T7M4M4"/>
<keyword evidence="3" id="KW-0614">Plasmid</keyword>
<dbReference type="EMBL" id="JACATZ010000002">
    <property type="protein sequence ID" value="NWJ47055.1"/>
    <property type="molecule type" value="Genomic_DNA"/>
</dbReference>
<evidence type="ECO:0000313" key="3">
    <source>
        <dbReference type="EMBL" id="WJW70369.1"/>
    </source>
</evidence>
<dbReference type="EMBL" id="CP128402">
    <property type="protein sequence ID" value="WJW70369.1"/>
    <property type="molecule type" value="Genomic_DNA"/>
</dbReference>
<keyword evidence="5" id="KW-1185">Reference proteome</keyword>
<evidence type="ECO:0000313" key="2">
    <source>
        <dbReference type="EMBL" id="NWJ47055.1"/>
    </source>
</evidence>
<evidence type="ECO:0000256" key="1">
    <source>
        <dbReference type="SAM" id="MobiDB-lite"/>
    </source>
</evidence>
<reference evidence="3" key="2">
    <citation type="journal article" date="2024" name="Nature">
        <title>Anoxygenic phototroph of the Chloroflexota uses a type I reaction centre.</title>
        <authorList>
            <person name="Tsuji J.M."/>
            <person name="Shaw N.A."/>
            <person name="Nagashima S."/>
            <person name="Venkiteswaran J.J."/>
            <person name="Schiff S.L."/>
            <person name="Watanabe T."/>
            <person name="Fukui M."/>
            <person name="Hanada S."/>
            <person name="Tank M."/>
            <person name="Neufeld J.D."/>
        </authorList>
    </citation>
    <scope>NUCLEOTIDE SEQUENCE</scope>
    <source>
        <strain evidence="3">L227-S17</strain>
        <plasmid evidence="3 5">unnamed2</plasmid>
    </source>
</reference>
<name>A0A8T7M4M4_9CHLR</name>
<dbReference type="Proteomes" id="UP001431572">
    <property type="component" value="Plasmid unnamed2"/>
</dbReference>
<evidence type="ECO:0000313" key="4">
    <source>
        <dbReference type="Proteomes" id="UP000521676"/>
    </source>
</evidence>
<reference evidence="2 4" key="1">
    <citation type="submission" date="2020-06" db="EMBL/GenBank/DDBJ databases">
        <title>Anoxygenic phototrophic Chloroflexota member uses a Type I reaction center.</title>
        <authorList>
            <person name="Tsuji J.M."/>
            <person name="Shaw N.A."/>
            <person name="Nagashima S."/>
            <person name="Venkiteswaran J."/>
            <person name="Schiff S.L."/>
            <person name="Hanada S."/>
            <person name="Tank M."/>
            <person name="Neufeld J.D."/>
        </authorList>
    </citation>
    <scope>NUCLEOTIDE SEQUENCE [LARGE SCALE GENOMIC DNA]</scope>
    <source>
        <strain evidence="2">L227-S17</strain>
    </source>
</reference>
<sequence>MELAVRTGVRAEAELHRGLCLPNNYCPFASDCTELAAHKKAQAIQRRGSAPPPPPPTTKAPIPIPIRLHDAATFDVP</sequence>
<protein>
    <submittedName>
        <fullName evidence="2">Uncharacterized protein</fullName>
    </submittedName>
</protein>
<gene>
    <name evidence="2" type="ORF">HXX08_14435</name>
    <name evidence="3" type="ORF">OZ401_004943</name>
</gene>
<feature type="compositionally biased region" description="Pro residues" evidence="1">
    <location>
        <begin position="50"/>
        <end position="64"/>
    </location>
</feature>
<organism evidence="2 4">
    <name type="scientific">Candidatus Chlorohelix allophototropha</name>
    <dbReference type="NCBI Taxonomy" id="3003348"/>
    <lineage>
        <taxon>Bacteria</taxon>
        <taxon>Bacillati</taxon>
        <taxon>Chloroflexota</taxon>
        <taxon>Chloroflexia</taxon>
        <taxon>Candidatus Chloroheliales</taxon>
        <taxon>Candidatus Chloroheliaceae</taxon>
        <taxon>Candidatus Chlorohelix</taxon>
    </lineage>
</organism>
<proteinExistence type="predicted"/>
<feature type="region of interest" description="Disordered" evidence="1">
    <location>
        <begin position="43"/>
        <end position="66"/>
    </location>
</feature>
<dbReference type="RefSeq" id="WP_341472238.1">
    <property type="nucleotide sequence ID" value="NZ_CP128402.1"/>
</dbReference>